<dbReference type="AlphaFoldDB" id="A0A3Q9IQ31"/>
<evidence type="ECO:0000259" key="6">
    <source>
        <dbReference type="PROSITE" id="PS51352"/>
    </source>
</evidence>
<evidence type="ECO:0000256" key="3">
    <source>
        <dbReference type="ARBA" id="ARBA00023157"/>
    </source>
</evidence>
<comment type="subcellular location">
    <subcellularLocation>
        <location evidence="1">Cell envelope</location>
    </subcellularLocation>
</comment>
<evidence type="ECO:0000313" key="8">
    <source>
        <dbReference type="Proteomes" id="UP000270673"/>
    </source>
</evidence>
<keyword evidence="4" id="KW-0676">Redox-active center</keyword>
<gene>
    <name evidence="7" type="ORF">D8S85_16670</name>
</gene>
<dbReference type="PROSITE" id="PS51352">
    <property type="entry name" value="THIOREDOXIN_2"/>
    <property type="match status" value="1"/>
</dbReference>
<dbReference type="GO" id="GO:0030313">
    <property type="term" value="C:cell envelope"/>
    <property type="evidence" value="ECO:0007669"/>
    <property type="project" value="UniProtKB-SubCell"/>
</dbReference>
<dbReference type="InterPro" id="IPR000866">
    <property type="entry name" value="AhpC/TSA"/>
</dbReference>
<dbReference type="Proteomes" id="UP000270673">
    <property type="component" value="Chromosome"/>
</dbReference>
<dbReference type="CDD" id="cd02966">
    <property type="entry name" value="TlpA_like_family"/>
    <property type="match status" value="1"/>
</dbReference>
<dbReference type="InterPro" id="IPR013766">
    <property type="entry name" value="Thioredoxin_domain"/>
</dbReference>
<evidence type="ECO:0000256" key="4">
    <source>
        <dbReference type="ARBA" id="ARBA00023284"/>
    </source>
</evidence>
<proteinExistence type="predicted"/>
<keyword evidence="3" id="KW-1015">Disulfide bond</keyword>
<reference evidence="7 8" key="1">
    <citation type="submission" date="2018-10" db="EMBL/GenBank/DDBJ databases">
        <title>Butyricimonas faecalis sp. nov., isolated from human faeces and emended description of the genus Butyricimonas.</title>
        <authorList>
            <person name="Le Roy T."/>
            <person name="Van der Smissen P."/>
            <person name="Paquot A."/>
            <person name="Delzenne N."/>
            <person name="Muccioli G."/>
            <person name="Collet J.-F."/>
            <person name="Cani P.D."/>
        </authorList>
    </citation>
    <scope>NUCLEOTIDE SEQUENCE [LARGE SCALE GENOMIC DNA]</scope>
    <source>
        <strain evidence="7 8">H184</strain>
    </source>
</reference>
<dbReference type="RefSeq" id="WP_106481424.1">
    <property type="nucleotide sequence ID" value="NZ_CP032819.1"/>
</dbReference>
<dbReference type="InterPro" id="IPR050553">
    <property type="entry name" value="Thioredoxin_ResA/DsbE_sf"/>
</dbReference>
<dbReference type="GO" id="GO:0016209">
    <property type="term" value="F:antioxidant activity"/>
    <property type="evidence" value="ECO:0007669"/>
    <property type="project" value="InterPro"/>
</dbReference>
<accession>A0A3Q9IQ31</accession>
<keyword evidence="2" id="KW-0201">Cytochrome c-type biogenesis</keyword>
<dbReference type="PANTHER" id="PTHR42852">
    <property type="entry name" value="THIOL:DISULFIDE INTERCHANGE PROTEIN DSBE"/>
    <property type="match status" value="1"/>
</dbReference>
<dbReference type="SUPFAM" id="SSF52833">
    <property type="entry name" value="Thioredoxin-like"/>
    <property type="match status" value="1"/>
</dbReference>
<evidence type="ECO:0000313" key="7">
    <source>
        <dbReference type="EMBL" id="AZS31028.1"/>
    </source>
</evidence>
<keyword evidence="5" id="KW-0732">Signal</keyword>
<evidence type="ECO:0000256" key="1">
    <source>
        <dbReference type="ARBA" id="ARBA00004196"/>
    </source>
</evidence>
<feature type="signal peptide" evidence="5">
    <location>
        <begin position="1"/>
        <end position="20"/>
    </location>
</feature>
<dbReference type="Pfam" id="PF00578">
    <property type="entry name" value="AhpC-TSA"/>
    <property type="match status" value="1"/>
</dbReference>
<protein>
    <submittedName>
        <fullName evidence="7">TlpA family protein disulfide reductase</fullName>
    </submittedName>
</protein>
<sequence length="357" mass="41197">MRKFVCIVTVLLSIVVTVKAQDYEALGKFMKKYSQNWARSYNEQIGQPMPSYHFDKKLNSKALKGKFVVLNFWATWCGGCRILSCDLDTVLFRNMTPYKGVQVIGVDAHENMVDKGLKAKKWWEEQKISYPAVYGKAADACCDTVHGTHPSVLLLDDEGIIRGRWDAWSPGLGGMVKLAIWALKIVPENGIKADVSTVQNLMAQKEWDRALYLLECMPEIAEYAALKYTCLLEFDERYAIEYFGEIREKYKDHPLYVDIMESVMHDVLASDSHDYNLVKNGIDAIIELFYKNKGGDYRLYENIGILRCRYADYYKERSLSYFQQSIDVAKRSNVDANEIERLEKQFEIVKKEIEQGK</sequence>
<name>A0A3Q9IQ31_9BACT</name>
<dbReference type="OrthoDB" id="1099039at2"/>
<dbReference type="EMBL" id="CP032819">
    <property type="protein sequence ID" value="AZS31028.1"/>
    <property type="molecule type" value="Genomic_DNA"/>
</dbReference>
<organism evidence="7 8">
    <name type="scientific">Butyricimonas faecalis</name>
    <dbReference type="NCBI Taxonomy" id="2093856"/>
    <lineage>
        <taxon>Bacteria</taxon>
        <taxon>Pseudomonadati</taxon>
        <taxon>Bacteroidota</taxon>
        <taxon>Bacteroidia</taxon>
        <taxon>Bacteroidales</taxon>
        <taxon>Odoribacteraceae</taxon>
        <taxon>Butyricimonas</taxon>
    </lineage>
</organism>
<dbReference type="Gene3D" id="3.40.30.10">
    <property type="entry name" value="Glutaredoxin"/>
    <property type="match status" value="1"/>
</dbReference>
<dbReference type="GO" id="GO:0017004">
    <property type="term" value="P:cytochrome complex assembly"/>
    <property type="evidence" value="ECO:0007669"/>
    <property type="project" value="UniProtKB-KW"/>
</dbReference>
<evidence type="ECO:0000256" key="2">
    <source>
        <dbReference type="ARBA" id="ARBA00022748"/>
    </source>
</evidence>
<feature type="chain" id="PRO_5018554030" evidence="5">
    <location>
        <begin position="21"/>
        <end position="357"/>
    </location>
</feature>
<evidence type="ECO:0000256" key="5">
    <source>
        <dbReference type="SAM" id="SignalP"/>
    </source>
</evidence>
<dbReference type="PANTHER" id="PTHR42852:SF6">
    <property type="entry name" value="THIOL:DISULFIDE INTERCHANGE PROTEIN DSBE"/>
    <property type="match status" value="1"/>
</dbReference>
<feature type="domain" description="Thioredoxin" evidence="6">
    <location>
        <begin position="43"/>
        <end position="188"/>
    </location>
</feature>
<dbReference type="KEGG" id="buy:D8S85_16670"/>
<keyword evidence="8" id="KW-1185">Reference proteome</keyword>
<dbReference type="GO" id="GO:0016491">
    <property type="term" value="F:oxidoreductase activity"/>
    <property type="evidence" value="ECO:0007669"/>
    <property type="project" value="InterPro"/>
</dbReference>
<dbReference type="InterPro" id="IPR036249">
    <property type="entry name" value="Thioredoxin-like_sf"/>
</dbReference>